<keyword evidence="3" id="KW-1185">Reference proteome</keyword>
<reference evidence="2 3" key="1">
    <citation type="journal article" date="2014" name="Genome Announc.">
        <title>Draft genome sequence of Sclerotinia borealis, a psychrophilic plant pathogenic fungus.</title>
        <authorList>
            <person name="Mardanov A.V."/>
            <person name="Beletsky A.V."/>
            <person name="Kadnikov V.V."/>
            <person name="Ignatov A.N."/>
            <person name="Ravin N.V."/>
        </authorList>
    </citation>
    <scope>NUCLEOTIDE SEQUENCE [LARGE SCALE GENOMIC DNA]</scope>
    <source>
        <strain evidence="3">F-4157</strain>
    </source>
</reference>
<protein>
    <submittedName>
        <fullName evidence="2">Uncharacterized protein</fullName>
    </submittedName>
</protein>
<organism evidence="2 3">
    <name type="scientific">Sclerotinia borealis (strain F-4128)</name>
    <dbReference type="NCBI Taxonomy" id="1432307"/>
    <lineage>
        <taxon>Eukaryota</taxon>
        <taxon>Fungi</taxon>
        <taxon>Dikarya</taxon>
        <taxon>Ascomycota</taxon>
        <taxon>Pezizomycotina</taxon>
        <taxon>Leotiomycetes</taxon>
        <taxon>Helotiales</taxon>
        <taxon>Sclerotiniaceae</taxon>
        <taxon>Sclerotinia</taxon>
    </lineage>
</organism>
<feature type="compositionally biased region" description="Low complexity" evidence="1">
    <location>
        <begin position="25"/>
        <end position="42"/>
    </location>
</feature>
<evidence type="ECO:0000313" key="2">
    <source>
        <dbReference type="EMBL" id="ESZ93181.1"/>
    </source>
</evidence>
<evidence type="ECO:0000256" key="1">
    <source>
        <dbReference type="SAM" id="MobiDB-lite"/>
    </source>
</evidence>
<accession>W9CBF5</accession>
<name>W9CBF5_SCLBF</name>
<comment type="caution">
    <text evidence="2">The sequence shown here is derived from an EMBL/GenBank/DDBJ whole genome shotgun (WGS) entry which is preliminary data.</text>
</comment>
<dbReference type="HOGENOM" id="CLU_024652_0_0_1"/>
<feature type="region of interest" description="Disordered" evidence="1">
    <location>
        <begin position="215"/>
        <end position="316"/>
    </location>
</feature>
<dbReference type="OrthoDB" id="3902588at2759"/>
<feature type="region of interest" description="Disordered" evidence="1">
    <location>
        <begin position="1"/>
        <end position="45"/>
    </location>
</feature>
<feature type="region of interest" description="Disordered" evidence="1">
    <location>
        <begin position="64"/>
        <end position="103"/>
    </location>
</feature>
<feature type="compositionally biased region" description="Basic residues" evidence="1">
    <location>
        <begin position="294"/>
        <end position="305"/>
    </location>
</feature>
<dbReference type="Proteomes" id="UP000019487">
    <property type="component" value="Unassembled WGS sequence"/>
</dbReference>
<proteinExistence type="predicted"/>
<feature type="compositionally biased region" description="Low complexity" evidence="1">
    <location>
        <begin position="84"/>
        <end position="103"/>
    </location>
</feature>
<evidence type="ECO:0000313" key="3">
    <source>
        <dbReference type="Proteomes" id="UP000019487"/>
    </source>
</evidence>
<dbReference type="AlphaFoldDB" id="W9CBF5"/>
<gene>
    <name evidence="2" type="ORF">SBOR_6460</name>
</gene>
<sequence length="634" mass="70031">MFDVSWTDPTRETVGQRKHRKDQTSTRGSSPSIRSSNSSDSSKSVKHSIFGFFGSNKKISAPVAVTSPKSPEFRTEQSSKVSRRMSSYTSTSETSTQEVRETTTTTITRIPVNGFFPTVPTYQESERSPSDVSIFSGYTGRSAGTQSSWSSMADGQNKNRFIQPLSPNSFVTQSTEITVAPSEDFSASEQLATVVHITSGTVPIQIQDSAIRESNLSSTSSTYDFPLPPTHNPETPKIPSSPKTLSSRSDIGARTTEWSMTARNRRSDSWRPPETWACPAEETASSVASLKSSGSRRRRKLRGRNRSPSNSEQTHLQMNIRKMEAASNKIILERLKEEWMQVADASVYRELELEKQLWMLTALRAINRVARTRDASRTLSGAPQSGKMLSLYENHASASFLSALNPENQIHHISTSPLSPRSYPNVHPLAVPGPTSQLSYASNIFVAIHSLGLPSLLPSSSIPTILKECHRTLISSRNPTSAEVPASPTSTTAFSTTQPGILYLTILDPSPVPSSLGPRLRVWLDAHLTVNLEKQFRCLNPTRLFPLWLADAGLWAEGSCTSSLKFLACVGIVNGEEQVEWQLKSVMGRMLWKEMWGGYVEGEKWWWDDAAIVEECERMGTCWAGSIIEAVKEG</sequence>
<dbReference type="EMBL" id="AYSA01000337">
    <property type="protein sequence ID" value="ESZ93181.1"/>
    <property type="molecule type" value="Genomic_DNA"/>
</dbReference>